<dbReference type="Proteomes" id="UP001250214">
    <property type="component" value="Unassembled WGS sequence"/>
</dbReference>
<dbReference type="EMBL" id="JAVLVT010000008">
    <property type="protein sequence ID" value="MDS1271797.1"/>
    <property type="molecule type" value="Genomic_DNA"/>
</dbReference>
<evidence type="ECO:0000256" key="2">
    <source>
        <dbReference type="ARBA" id="ARBA00022723"/>
    </source>
</evidence>
<reference evidence="5" key="1">
    <citation type="submission" date="2023-07" db="EMBL/GenBank/DDBJ databases">
        <title>Novel species in the genus Lipingzhangella isolated from Sambhar Salt Lake.</title>
        <authorList>
            <person name="Jiya N."/>
            <person name="Kajale S."/>
            <person name="Sharma A."/>
        </authorList>
    </citation>
    <scope>NUCLEOTIDE SEQUENCE [LARGE SCALE GENOMIC DNA]</scope>
    <source>
        <strain evidence="5">LS1_29</strain>
    </source>
</reference>
<feature type="domain" description="DDE Tnp4" evidence="3">
    <location>
        <begin position="71"/>
        <end position="148"/>
    </location>
</feature>
<protein>
    <submittedName>
        <fullName evidence="4">Transposase family protein</fullName>
    </submittedName>
</protein>
<accession>A0ABU2H919</accession>
<comment type="cofactor">
    <cofactor evidence="1">
        <name>a divalent metal cation</name>
        <dbReference type="ChEBI" id="CHEBI:60240"/>
    </cofactor>
</comment>
<evidence type="ECO:0000259" key="3">
    <source>
        <dbReference type="Pfam" id="PF13359"/>
    </source>
</evidence>
<dbReference type="InterPro" id="IPR027806">
    <property type="entry name" value="HARBI1_dom"/>
</dbReference>
<dbReference type="RefSeq" id="WP_310913355.1">
    <property type="nucleotide sequence ID" value="NZ_JAVLVT010000008.1"/>
</dbReference>
<keyword evidence="2" id="KW-0479">Metal-binding</keyword>
<evidence type="ECO:0000313" key="4">
    <source>
        <dbReference type="EMBL" id="MDS1271797.1"/>
    </source>
</evidence>
<name>A0ABU2H919_9ACTN</name>
<comment type="caution">
    <text evidence="4">The sequence shown here is derived from an EMBL/GenBank/DDBJ whole genome shotgun (WGS) entry which is preliminary data.</text>
</comment>
<sequence>MYFKTNVSVELIAELLFVDQATISRAICELKEPIADVLHEFVPDPADEVDGRVGVVDGPLCPSWSWSDAPELYSGNHKTTGHNHQFACDLSGELLHVSYPSPGSTHDAKAFGESVLNTILNSSNSIGDKGYIDVDPITPFRKPQGGELLD</sequence>
<proteinExistence type="predicted"/>
<organism evidence="4 5">
    <name type="scientific">Lipingzhangella rawalii</name>
    <dbReference type="NCBI Taxonomy" id="2055835"/>
    <lineage>
        <taxon>Bacteria</taxon>
        <taxon>Bacillati</taxon>
        <taxon>Actinomycetota</taxon>
        <taxon>Actinomycetes</taxon>
        <taxon>Streptosporangiales</taxon>
        <taxon>Nocardiopsidaceae</taxon>
        <taxon>Lipingzhangella</taxon>
    </lineage>
</organism>
<evidence type="ECO:0000313" key="5">
    <source>
        <dbReference type="Proteomes" id="UP001250214"/>
    </source>
</evidence>
<evidence type="ECO:0000256" key="1">
    <source>
        <dbReference type="ARBA" id="ARBA00001968"/>
    </source>
</evidence>
<dbReference type="Pfam" id="PF13359">
    <property type="entry name" value="DDE_Tnp_4"/>
    <property type="match status" value="1"/>
</dbReference>
<gene>
    <name evidence="4" type="ORF">RIF23_16000</name>
</gene>
<keyword evidence="5" id="KW-1185">Reference proteome</keyword>